<name>A0AA95S9C7_9BACI</name>
<gene>
    <name evidence="1" type="ORF">QNH39_18565</name>
</gene>
<dbReference type="Proteomes" id="UP001178288">
    <property type="component" value="Chromosome"/>
</dbReference>
<dbReference type="AlphaFoldDB" id="A0AA95S9C7"/>
<organism evidence="1 2">
    <name type="scientific">Neobacillus novalis</name>
    <dbReference type="NCBI Taxonomy" id="220687"/>
    <lineage>
        <taxon>Bacteria</taxon>
        <taxon>Bacillati</taxon>
        <taxon>Bacillota</taxon>
        <taxon>Bacilli</taxon>
        <taxon>Bacillales</taxon>
        <taxon>Bacillaceae</taxon>
        <taxon>Neobacillus</taxon>
    </lineage>
</organism>
<keyword evidence="2" id="KW-1185">Reference proteome</keyword>
<accession>A0AA95S9C7</accession>
<evidence type="ECO:0000313" key="1">
    <source>
        <dbReference type="EMBL" id="WHY84642.1"/>
    </source>
</evidence>
<protein>
    <submittedName>
        <fullName evidence="1">Uncharacterized protein</fullName>
    </submittedName>
</protein>
<sequence length="60" mass="6794">MLAKPSPSGIENIDQLLEKLLRGKRNELEAFLTGVKINERLLGTESKLILLCFFLGFDLF</sequence>
<evidence type="ECO:0000313" key="2">
    <source>
        <dbReference type="Proteomes" id="UP001178288"/>
    </source>
</evidence>
<reference evidence="1" key="1">
    <citation type="submission" date="2023-05" db="EMBL/GenBank/DDBJ databases">
        <title>Comparative genomics of Bacillaceae isolates and their secondary metabolite potential.</title>
        <authorList>
            <person name="Song L."/>
            <person name="Nielsen L.J."/>
            <person name="Mohite O."/>
            <person name="Xu X."/>
            <person name="Weber T."/>
            <person name="Kovacs A.T."/>
        </authorList>
    </citation>
    <scope>NUCLEOTIDE SEQUENCE</scope>
    <source>
        <strain evidence="1">XLM17</strain>
    </source>
</reference>
<dbReference type="RefSeq" id="WP_066089872.1">
    <property type="nucleotide sequence ID" value="NZ_CP126114.1"/>
</dbReference>
<dbReference type="EMBL" id="CP126114">
    <property type="protein sequence ID" value="WHY84642.1"/>
    <property type="molecule type" value="Genomic_DNA"/>
</dbReference>
<proteinExistence type="predicted"/>
<dbReference type="KEGG" id="nnv:QNH39_18565"/>